<evidence type="ECO:0000256" key="5">
    <source>
        <dbReference type="ARBA" id="ARBA00022723"/>
    </source>
</evidence>
<sequence>MALSGMEHEPCRKFVEHLLNIVSGSCYAATGVEGQRLQHVLHNNNTGSKRQPRFCREEANPIAKHFMHTRLEYEELLDEIFKNLDPVNIGPDELDGHEGGRAGAPTHYLDVDTSNDSDDDNQKQLPSPLPSQPVRTTSMTSKKQKVASSPSNQVVEDPEYDAFMLELLDAGIDPEFDEMESWMATYDMDEMELLFETWWYYKHLWLNRQRRPQRQRMYSGNAWVQHILEDEEDCYNTFHMRKDQFLCLHQLLVSRYGLRSTNNISSEECLAMFLYIVSGPHSNRASAITFGHSKSTVSRKFRHALRTIYNLGVDIIKPIDPTFAQPHPKVTKGAYVPWFENCIGALDGTHIRLQVSGEKNMTFIGRHMVPTFNVLAVVDLDCRFIFVCFGRPGSMHDHSVLQQALVHYPNHFPHPPRDKFYLVDAAYGSMPGFLGPYRNTRYHLQHFKQGHSPDTMEELFNYRHAQLRSTVERAFGQLKNKFWILKAIPNYGLCTSNRIAVACMAVHNFIKDNGGDKGGDWTEISIKAGNNEEGVEPDLPDLMEIASEEADPGYMDHLRDMIAAGKAAFKDL</sequence>
<feature type="domain" description="DDE Tnp4" evidence="9">
    <location>
        <begin position="346"/>
        <end position="508"/>
    </location>
</feature>
<dbReference type="GO" id="GO:0005634">
    <property type="term" value="C:nucleus"/>
    <property type="evidence" value="ECO:0007669"/>
    <property type="project" value="UniProtKB-SubCell"/>
</dbReference>
<evidence type="ECO:0000313" key="11">
    <source>
        <dbReference type="EMBL" id="WVZ49552.1"/>
    </source>
</evidence>
<dbReference type="Pfam" id="PF26138">
    <property type="entry name" value="DUF8040"/>
    <property type="match status" value="1"/>
</dbReference>
<keyword evidence="5" id="KW-0479">Metal-binding</keyword>
<feature type="domain" description="DUF8040" evidence="10">
    <location>
        <begin position="217"/>
        <end position="309"/>
    </location>
</feature>
<comment type="cofactor">
    <cofactor evidence="1">
        <name>a divalent metal cation</name>
        <dbReference type="ChEBI" id="CHEBI:60240"/>
    </cofactor>
</comment>
<protein>
    <recommendedName>
        <fullName evidence="13">DDE Tnp4 domain-containing protein</fullName>
    </recommendedName>
</protein>
<dbReference type="GO" id="GO:0046872">
    <property type="term" value="F:metal ion binding"/>
    <property type="evidence" value="ECO:0007669"/>
    <property type="project" value="UniProtKB-KW"/>
</dbReference>
<dbReference type="InterPro" id="IPR058353">
    <property type="entry name" value="DUF8040"/>
</dbReference>
<evidence type="ECO:0000256" key="8">
    <source>
        <dbReference type="SAM" id="MobiDB-lite"/>
    </source>
</evidence>
<evidence type="ECO:0000313" key="12">
    <source>
        <dbReference type="Proteomes" id="UP001341281"/>
    </source>
</evidence>
<evidence type="ECO:0000256" key="6">
    <source>
        <dbReference type="ARBA" id="ARBA00022801"/>
    </source>
</evidence>
<comment type="similarity">
    <text evidence="3">Belongs to the HARBI1 family.</text>
</comment>
<dbReference type="AlphaFoldDB" id="A0AAQ3PMI7"/>
<evidence type="ECO:0000256" key="7">
    <source>
        <dbReference type="ARBA" id="ARBA00023242"/>
    </source>
</evidence>
<keyword evidence="6" id="KW-0378">Hydrolase</keyword>
<dbReference type="Pfam" id="PF13359">
    <property type="entry name" value="DDE_Tnp_4"/>
    <property type="match status" value="1"/>
</dbReference>
<dbReference type="InterPro" id="IPR045249">
    <property type="entry name" value="HARBI1-like"/>
</dbReference>
<evidence type="ECO:0000256" key="4">
    <source>
        <dbReference type="ARBA" id="ARBA00022722"/>
    </source>
</evidence>
<organism evidence="11 12">
    <name type="scientific">Paspalum notatum var. saurae</name>
    <dbReference type="NCBI Taxonomy" id="547442"/>
    <lineage>
        <taxon>Eukaryota</taxon>
        <taxon>Viridiplantae</taxon>
        <taxon>Streptophyta</taxon>
        <taxon>Embryophyta</taxon>
        <taxon>Tracheophyta</taxon>
        <taxon>Spermatophyta</taxon>
        <taxon>Magnoliopsida</taxon>
        <taxon>Liliopsida</taxon>
        <taxon>Poales</taxon>
        <taxon>Poaceae</taxon>
        <taxon>PACMAD clade</taxon>
        <taxon>Panicoideae</taxon>
        <taxon>Andropogonodae</taxon>
        <taxon>Paspaleae</taxon>
        <taxon>Paspalinae</taxon>
        <taxon>Paspalum</taxon>
    </lineage>
</organism>
<dbReference type="InterPro" id="IPR027806">
    <property type="entry name" value="HARBI1_dom"/>
</dbReference>
<dbReference type="GO" id="GO:0004518">
    <property type="term" value="F:nuclease activity"/>
    <property type="evidence" value="ECO:0007669"/>
    <property type="project" value="UniProtKB-KW"/>
</dbReference>
<dbReference type="GO" id="GO:0016787">
    <property type="term" value="F:hydrolase activity"/>
    <property type="evidence" value="ECO:0007669"/>
    <property type="project" value="UniProtKB-KW"/>
</dbReference>
<keyword evidence="7" id="KW-0539">Nucleus</keyword>
<feature type="region of interest" description="Disordered" evidence="8">
    <location>
        <begin position="91"/>
        <end position="154"/>
    </location>
</feature>
<dbReference type="PANTHER" id="PTHR22930:SF280">
    <property type="entry name" value="OS11G0202600 PROTEIN"/>
    <property type="match status" value="1"/>
</dbReference>
<dbReference type="EMBL" id="CP144745">
    <property type="protein sequence ID" value="WVZ49552.1"/>
    <property type="molecule type" value="Genomic_DNA"/>
</dbReference>
<accession>A0AAQ3PMI7</accession>
<gene>
    <name evidence="11" type="ORF">U9M48_000899</name>
</gene>
<evidence type="ECO:0008006" key="13">
    <source>
        <dbReference type="Google" id="ProtNLM"/>
    </source>
</evidence>
<comment type="subcellular location">
    <subcellularLocation>
        <location evidence="2">Nucleus</location>
    </subcellularLocation>
</comment>
<keyword evidence="4" id="KW-0540">Nuclease</keyword>
<dbReference type="Proteomes" id="UP001341281">
    <property type="component" value="Chromosome 01"/>
</dbReference>
<feature type="compositionally biased region" description="Polar residues" evidence="8">
    <location>
        <begin position="134"/>
        <end position="154"/>
    </location>
</feature>
<evidence type="ECO:0000256" key="2">
    <source>
        <dbReference type="ARBA" id="ARBA00004123"/>
    </source>
</evidence>
<name>A0AAQ3PMI7_PASNO</name>
<evidence type="ECO:0000259" key="9">
    <source>
        <dbReference type="Pfam" id="PF13359"/>
    </source>
</evidence>
<dbReference type="PANTHER" id="PTHR22930">
    <property type="match status" value="1"/>
</dbReference>
<evidence type="ECO:0000256" key="3">
    <source>
        <dbReference type="ARBA" id="ARBA00006958"/>
    </source>
</evidence>
<evidence type="ECO:0000256" key="1">
    <source>
        <dbReference type="ARBA" id="ARBA00001968"/>
    </source>
</evidence>
<reference evidence="11 12" key="1">
    <citation type="submission" date="2024-02" db="EMBL/GenBank/DDBJ databases">
        <title>High-quality chromosome-scale genome assembly of Pensacola bahiagrass (Paspalum notatum Flugge var. saurae).</title>
        <authorList>
            <person name="Vega J.M."/>
            <person name="Podio M."/>
            <person name="Orjuela J."/>
            <person name="Siena L.A."/>
            <person name="Pessino S.C."/>
            <person name="Combes M.C."/>
            <person name="Mariac C."/>
            <person name="Albertini E."/>
            <person name="Pupilli F."/>
            <person name="Ortiz J.P.A."/>
            <person name="Leblanc O."/>
        </authorList>
    </citation>
    <scope>NUCLEOTIDE SEQUENCE [LARGE SCALE GENOMIC DNA]</scope>
    <source>
        <strain evidence="11">R1</strain>
        <tissue evidence="11">Leaf</tissue>
    </source>
</reference>
<proteinExistence type="inferred from homology"/>
<evidence type="ECO:0000259" key="10">
    <source>
        <dbReference type="Pfam" id="PF26138"/>
    </source>
</evidence>
<keyword evidence="12" id="KW-1185">Reference proteome</keyword>